<evidence type="ECO:0000256" key="10">
    <source>
        <dbReference type="SAM" id="MobiDB-lite"/>
    </source>
</evidence>
<dbReference type="EC" id="6.1.1.2" evidence="2"/>
<comment type="caution">
    <text evidence="11">The sequence shown here is derived from an EMBL/GenBank/DDBJ whole genome shotgun (WGS) entry which is preliminary data.</text>
</comment>
<dbReference type="GO" id="GO:0009507">
    <property type="term" value="C:chloroplast"/>
    <property type="evidence" value="ECO:0007669"/>
    <property type="project" value="TreeGrafter"/>
</dbReference>
<feature type="compositionally biased region" description="Polar residues" evidence="10">
    <location>
        <begin position="285"/>
        <end position="302"/>
    </location>
</feature>
<dbReference type="Gene3D" id="3.40.50.620">
    <property type="entry name" value="HUPs"/>
    <property type="match status" value="1"/>
</dbReference>
<dbReference type="Proteomes" id="UP001279734">
    <property type="component" value="Unassembled WGS sequence"/>
</dbReference>
<dbReference type="GO" id="GO:0006436">
    <property type="term" value="P:tryptophanyl-tRNA aminoacylation"/>
    <property type="evidence" value="ECO:0007669"/>
    <property type="project" value="InterPro"/>
</dbReference>
<gene>
    <name evidence="11" type="ORF">Nepgr_024871</name>
</gene>
<keyword evidence="12" id="KW-1185">Reference proteome</keyword>
<dbReference type="InterPro" id="IPR014729">
    <property type="entry name" value="Rossmann-like_a/b/a_fold"/>
</dbReference>
<evidence type="ECO:0000256" key="8">
    <source>
        <dbReference type="ARBA" id="ARBA00030268"/>
    </source>
</evidence>
<dbReference type="InterPro" id="IPR002305">
    <property type="entry name" value="aa-tRNA-synth_Ic"/>
</dbReference>
<protein>
    <recommendedName>
        <fullName evidence="2">tryptophan--tRNA ligase</fullName>
        <ecNumber evidence="2">6.1.1.2</ecNumber>
    </recommendedName>
    <alternativeName>
        <fullName evidence="8">Tryptophanyl-tRNA synthetase</fullName>
    </alternativeName>
</protein>
<keyword evidence="5 9" id="KW-0067">ATP-binding</keyword>
<keyword evidence="6 9" id="KW-0648">Protein biosynthesis</keyword>
<name>A0AAD3T3N4_NEPGR</name>
<evidence type="ECO:0000256" key="1">
    <source>
        <dbReference type="ARBA" id="ARBA00005594"/>
    </source>
</evidence>
<keyword evidence="3 9" id="KW-0436">Ligase</keyword>
<sequence>MKWTSLFKKFFSRGRTTLGQQMRQRTWKRIVSGVQPTGALHLMNYLGAIKIRVSLKDNYDTFFFIVDLHMITLPYDVQELSKATRDAATSSLACGIGPSNTSVFAQSQVRAHVELMWMLSSATPIGWLNRMIQFKEKSSKVGDKNVGVALLTFPILMAADILLYQSDFVLVGEDQPQHLELKRELAECGNYLFNLEELQTLQYTIGSSLTDFALKTELQWGEDAIGGAGEEVDSLSCWSPLRVEGKEEIITISTKASGPDSSSPIVSAPISKPAGQTRGSFKAEINSTGGPSEWTTSLSGATGINGLRSLGSFDKKSRGSTFSGDLDIGFS</sequence>
<dbReference type="InterPro" id="IPR050203">
    <property type="entry name" value="Trp-tRNA_synthetase"/>
</dbReference>
<accession>A0AAD3T3N4</accession>
<comment type="similarity">
    <text evidence="1 9">Belongs to the class-I aminoacyl-tRNA synthetase family.</text>
</comment>
<evidence type="ECO:0000313" key="11">
    <source>
        <dbReference type="EMBL" id="GMH23028.1"/>
    </source>
</evidence>
<feature type="compositionally biased region" description="Polar residues" evidence="10">
    <location>
        <begin position="254"/>
        <end position="265"/>
    </location>
</feature>
<dbReference type="PRINTS" id="PR01039">
    <property type="entry name" value="TRNASYNTHTRP"/>
</dbReference>
<evidence type="ECO:0000256" key="6">
    <source>
        <dbReference type="ARBA" id="ARBA00022917"/>
    </source>
</evidence>
<dbReference type="SUPFAM" id="SSF52374">
    <property type="entry name" value="Nucleotidylyl transferase"/>
    <property type="match status" value="1"/>
</dbReference>
<feature type="region of interest" description="Disordered" evidence="10">
    <location>
        <begin position="254"/>
        <end position="331"/>
    </location>
</feature>
<dbReference type="PANTHER" id="PTHR43766:SF1">
    <property type="entry name" value="TRYPTOPHAN--TRNA LIGASE, MITOCHONDRIAL"/>
    <property type="match status" value="1"/>
</dbReference>
<evidence type="ECO:0000256" key="3">
    <source>
        <dbReference type="ARBA" id="ARBA00022598"/>
    </source>
</evidence>
<dbReference type="NCBIfam" id="TIGR00233">
    <property type="entry name" value="trpS"/>
    <property type="match status" value="1"/>
</dbReference>
<dbReference type="GO" id="GO:0005524">
    <property type="term" value="F:ATP binding"/>
    <property type="evidence" value="ECO:0007669"/>
    <property type="project" value="UniProtKB-KW"/>
</dbReference>
<evidence type="ECO:0000256" key="5">
    <source>
        <dbReference type="ARBA" id="ARBA00022840"/>
    </source>
</evidence>
<reference evidence="11" key="1">
    <citation type="submission" date="2023-05" db="EMBL/GenBank/DDBJ databases">
        <title>Nepenthes gracilis genome sequencing.</title>
        <authorList>
            <person name="Fukushima K."/>
        </authorList>
    </citation>
    <scope>NUCLEOTIDE SEQUENCE</scope>
    <source>
        <strain evidence="11">SING2019-196</strain>
    </source>
</reference>
<dbReference type="EMBL" id="BSYO01000025">
    <property type="protein sequence ID" value="GMH23028.1"/>
    <property type="molecule type" value="Genomic_DNA"/>
</dbReference>
<keyword evidence="7 9" id="KW-0030">Aminoacyl-tRNA synthetase</keyword>
<keyword evidence="4 9" id="KW-0547">Nucleotide-binding</keyword>
<dbReference type="GO" id="GO:0005739">
    <property type="term" value="C:mitochondrion"/>
    <property type="evidence" value="ECO:0007669"/>
    <property type="project" value="TreeGrafter"/>
</dbReference>
<evidence type="ECO:0000256" key="9">
    <source>
        <dbReference type="RuleBase" id="RU363036"/>
    </source>
</evidence>
<dbReference type="PANTHER" id="PTHR43766">
    <property type="entry name" value="TRYPTOPHAN--TRNA LIGASE, MITOCHONDRIAL"/>
    <property type="match status" value="1"/>
</dbReference>
<evidence type="ECO:0000256" key="7">
    <source>
        <dbReference type="ARBA" id="ARBA00023146"/>
    </source>
</evidence>
<evidence type="ECO:0000256" key="4">
    <source>
        <dbReference type="ARBA" id="ARBA00022741"/>
    </source>
</evidence>
<proteinExistence type="inferred from homology"/>
<dbReference type="GO" id="GO:0004830">
    <property type="term" value="F:tryptophan-tRNA ligase activity"/>
    <property type="evidence" value="ECO:0007669"/>
    <property type="project" value="UniProtKB-EC"/>
</dbReference>
<dbReference type="AlphaFoldDB" id="A0AAD3T3N4"/>
<dbReference type="InterPro" id="IPR002306">
    <property type="entry name" value="Trp-tRNA-ligase"/>
</dbReference>
<organism evidence="11 12">
    <name type="scientific">Nepenthes gracilis</name>
    <name type="common">Slender pitcher plant</name>
    <dbReference type="NCBI Taxonomy" id="150966"/>
    <lineage>
        <taxon>Eukaryota</taxon>
        <taxon>Viridiplantae</taxon>
        <taxon>Streptophyta</taxon>
        <taxon>Embryophyta</taxon>
        <taxon>Tracheophyta</taxon>
        <taxon>Spermatophyta</taxon>
        <taxon>Magnoliopsida</taxon>
        <taxon>eudicotyledons</taxon>
        <taxon>Gunneridae</taxon>
        <taxon>Pentapetalae</taxon>
        <taxon>Caryophyllales</taxon>
        <taxon>Nepenthaceae</taxon>
        <taxon>Nepenthes</taxon>
    </lineage>
</organism>
<evidence type="ECO:0000313" key="12">
    <source>
        <dbReference type="Proteomes" id="UP001279734"/>
    </source>
</evidence>
<evidence type="ECO:0000256" key="2">
    <source>
        <dbReference type="ARBA" id="ARBA00013161"/>
    </source>
</evidence>
<dbReference type="Pfam" id="PF00579">
    <property type="entry name" value="tRNA-synt_1b"/>
    <property type="match status" value="1"/>
</dbReference>